<dbReference type="Pfam" id="PF18845">
    <property type="entry name" value="baeRF_family3"/>
    <property type="match status" value="1"/>
</dbReference>
<sequence>MKNLVTAAVNQLIAEYGKRTIEPILRRLEEITNDIDYRYTLDGLAIFVNQDMARMFMVPFPLHERVVVDETFFTRDLVFALNRTPRYWVLALSEKPTRLFEATRETLSEIETGGFPMFHLGPGGKRGIPNDASINQSAYRDEHHRIFFRQVDAAFARLWPMIDCR</sequence>
<dbReference type="Proteomes" id="UP000243376">
    <property type="component" value="Unassembled WGS sequence"/>
</dbReference>
<organism evidence="1 2">
    <name type="scientific">Chloroflexus aggregans</name>
    <dbReference type="NCBI Taxonomy" id="152260"/>
    <lineage>
        <taxon>Bacteria</taxon>
        <taxon>Bacillati</taxon>
        <taxon>Chloroflexota</taxon>
        <taxon>Chloroflexia</taxon>
        <taxon>Chloroflexales</taxon>
        <taxon>Chloroflexineae</taxon>
        <taxon>Chloroflexaceae</taxon>
        <taxon>Chloroflexus</taxon>
    </lineage>
</organism>
<protein>
    <submittedName>
        <fullName evidence="1">Uncharacterized protein</fullName>
    </submittedName>
</protein>
<dbReference type="AlphaFoldDB" id="A0A2J6X3Y7"/>
<evidence type="ECO:0000313" key="1">
    <source>
        <dbReference type="EMBL" id="PMP80733.1"/>
    </source>
</evidence>
<gene>
    <name evidence="1" type="ORF">C0184_09030</name>
</gene>
<name>A0A2J6X3Y7_9CHLR</name>
<proteinExistence type="predicted"/>
<comment type="caution">
    <text evidence="1">The sequence shown here is derived from an EMBL/GenBank/DDBJ whole genome shotgun (WGS) entry which is preliminary data.</text>
</comment>
<accession>A0A2J6X3Y7</accession>
<evidence type="ECO:0000313" key="2">
    <source>
        <dbReference type="Proteomes" id="UP000243376"/>
    </source>
</evidence>
<dbReference type="EMBL" id="PNIQ01000600">
    <property type="protein sequence ID" value="PMP80733.1"/>
    <property type="molecule type" value="Genomic_DNA"/>
</dbReference>
<dbReference type="InterPro" id="IPR041289">
    <property type="entry name" value="Bact_RF_family3"/>
</dbReference>
<reference evidence="1 2" key="1">
    <citation type="submission" date="2018-01" db="EMBL/GenBank/DDBJ databases">
        <title>Metagenomic assembled genomes from two thermal pools in the Uzon Caldera, Kamchatka, Russia.</title>
        <authorList>
            <person name="Wilkins L."/>
            <person name="Ettinger C."/>
        </authorList>
    </citation>
    <scope>NUCLEOTIDE SEQUENCE [LARGE SCALE GENOMIC DNA]</scope>
    <source>
        <strain evidence="1">ZAV-02</strain>
    </source>
</reference>